<protein>
    <recommendedName>
        <fullName evidence="1">Methyltransferase domain-containing protein</fullName>
    </recommendedName>
</protein>
<evidence type="ECO:0000313" key="2">
    <source>
        <dbReference type="EMBL" id="BAH76667.1"/>
    </source>
</evidence>
<evidence type="ECO:0000259" key="1">
    <source>
        <dbReference type="Pfam" id="PF13649"/>
    </source>
</evidence>
<feature type="domain" description="Methyltransferase" evidence="1">
    <location>
        <begin position="90"/>
        <end position="181"/>
    </location>
</feature>
<dbReference type="CDD" id="cd02440">
    <property type="entry name" value="AdoMet_MTases"/>
    <property type="match status" value="1"/>
</dbReference>
<dbReference type="HOGENOM" id="CLU_082963_1_0_7"/>
<dbReference type="PANTHER" id="PTHR14614">
    <property type="entry name" value="HEPATOCELLULAR CARCINOMA-ASSOCIATED ANTIGEN"/>
    <property type="match status" value="1"/>
</dbReference>
<dbReference type="AlphaFoldDB" id="C4XJB7"/>
<dbReference type="STRING" id="573370.DMR_31760"/>
<dbReference type="SUPFAM" id="SSF53335">
    <property type="entry name" value="S-adenosyl-L-methionine-dependent methyltransferases"/>
    <property type="match status" value="1"/>
</dbReference>
<dbReference type="InterPro" id="IPR041698">
    <property type="entry name" value="Methyltransf_25"/>
</dbReference>
<evidence type="ECO:0000313" key="3">
    <source>
        <dbReference type="Proteomes" id="UP000009071"/>
    </source>
</evidence>
<gene>
    <name evidence="2" type="ordered locus">DMR_31760</name>
</gene>
<proteinExistence type="predicted"/>
<dbReference type="Gene3D" id="3.40.50.150">
    <property type="entry name" value="Vaccinia Virus protein VP39"/>
    <property type="match status" value="1"/>
</dbReference>
<dbReference type="InterPro" id="IPR019410">
    <property type="entry name" value="Methyltransf_16"/>
</dbReference>
<dbReference type="KEGG" id="dma:DMR_31760"/>
<dbReference type="EMBL" id="AP010904">
    <property type="protein sequence ID" value="BAH76667.1"/>
    <property type="molecule type" value="Genomic_DNA"/>
</dbReference>
<name>C4XJB7_SOLM1</name>
<dbReference type="RefSeq" id="WP_015861819.1">
    <property type="nucleotide sequence ID" value="NC_012796.1"/>
</dbReference>
<dbReference type="OrthoDB" id="264333at2"/>
<reference evidence="2 3" key="1">
    <citation type="journal article" date="2009" name="Genome Res.">
        <title>Whole genome sequence of Desulfovibrio magneticus strain RS-1 revealed common gene clusters in magnetotactic bacteria.</title>
        <authorList>
            <person name="Nakazawa H."/>
            <person name="Arakaki A."/>
            <person name="Narita-Yamada S."/>
            <person name="Yashiro I."/>
            <person name="Jinno K."/>
            <person name="Aoki N."/>
            <person name="Tsuruyama A."/>
            <person name="Okamura Y."/>
            <person name="Tanikawa S."/>
            <person name="Fujita N."/>
            <person name="Takeyama H."/>
            <person name="Matsunaga T."/>
        </authorList>
    </citation>
    <scope>NUCLEOTIDE SEQUENCE [LARGE SCALE GENOMIC DNA]</scope>
    <source>
        <strain evidence="3">ATCC 700980 / DSM 13731 / RS-1</strain>
    </source>
</reference>
<keyword evidence="3" id="KW-1185">Reference proteome</keyword>
<dbReference type="Proteomes" id="UP000009071">
    <property type="component" value="Chromosome"/>
</dbReference>
<sequence>MNRIAVPGPILPQWAAAPQWVDGRMRLPLPGREYVLWREADMESLWEGLGQDGFGADERMPYWAELWPASLLLAAWLESRPDELAGKRGLDLGCGMGLSAMAGAAAGARVLGVDHEPAAVAHGLRNARENGLPATFAVMDWRAPALVPGVFDLMWGSDILYETRFYEPLTAIFRSCLAPGGRVVLAEPWREVSRGVWDRLAADGFAVARLHEESVAVASCRSTISLYEIRP</sequence>
<organism evidence="2 3">
    <name type="scientific">Solidesulfovibrio magneticus (strain ATCC 700980 / DSM 13731 / RS-1)</name>
    <name type="common">Desulfovibrio magneticus</name>
    <dbReference type="NCBI Taxonomy" id="573370"/>
    <lineage>
        <taxon>Bacteria</taxon>
        <taxon>Pseudomonadati</taxon>
        <taxon>Thermodesulfobacteriota</taxon>
        <taxon>Desulfovibrionia</taxon>
        <taxon>Desulfovibrionales</taxon>
        <taxon>Desulfovibrionaceae</taxon>
        <taxon>Solidesulfovibrio</taxon>
    </lineage>
</organism>
<dbReference type="Pfam" id="PF13649">
    <property type="entry name" value="Methyltransf_25"/>
    <property type="match status" value="1"/>
</dbReference>
<accession>C4XJB7</accession>
<dbReference type="PANTHER" id="PTHR14614:SF132">
    <property type="entry name" value="PROTEIN-LYSINE METHYLTRANSFERASE C42C1.13"/>
    <property type="match status" value="1"/>
</dbReference>
<dbReference type="eggNOG" id="COG3897">
    <property type="taxonomic scope" value="Bacteria"/>
</dbReference>
<dbReference type="InterPro" id="IPR029063">
    <property type="entry name" value="SAM-dependent_MTases_sf"/>
</dbReference>